<evidence type="ECO:0000313" key="3">
    <source>
        <dbReference type="Proteomes" id="UP000030121"/>
    </source>
</evidence>
<dbReference type="Proteomes" id="UP000030121">
    <property type="component" value="Unassembled WGS sequence"/>
</dbReference>
<dbReference type="NCBIfam" id="TIGR04131">
    <property type="entry name" value="Bac_Flav_CTERM"/>
    <property type="match status" value="1"/>
</dbReference>
<protein>
    <submittedName>
        <fullName evidence="2">Uncharacterized protein</fullName>
    </submittedName>
</protein>
<reference evidence="2 3" key="1">
    <citation type="submission" date="2013-09" db="EMBL/GenBank/DDBJ databases">
        <authorList>
            <person name="Zeng Z."/>
            <person name="Chen C."/>
        </authorList>
    </citation>
    <scope>NUCLEOTIDE SEQUENCE [LARGE SCALE GENOMIC DNA]</scope>
    <source>
        <strain evidence="2 3">GH29-5</strain>
    </source>
</reference>
<dbReference type="eggNOG" id="COG2911">
    <property type="taxonomic scope" value="Bacteria"/>
</dbReference>
<dbReference type="Pfam" id="PF13585">
    <property type="entry name" value="CHU_C"/>
    <property type="match status" value="1"/>
</dbReference>
<keyword evidence="3" id="KW-1185">Reference proteome</keyword>
<sequence length="1404" mass="151362">MNKIVVFILFFVSLASQSQTIAVTDNSHTAADLVNLLLGNSCVEVSNISISSAQSVAYFNQNGSTFPIAEGVILRSGIATDTQGSYTGNNLSGTAGGGGTDAFLQNLSNTSSGTSTPILDLAFLEFDFVPVSSAFSFDFLFASNEYGQYQCLSNDIFAFELTDLTTGITTNLAVIPGTSNPVSVKNIKNSAYNNTCGSTNPTLFAVYNVNNPATSTLNMRGHTVVLNASSAVTPNNPYRLKLVIADYGDADIDSAVFIAAGSFQNNFSLGNDQIICSGDEYILNTNLDNTYTYEWLMNGGPTGITTPTYTVTQPGTYTVNITKGSCVLADTVVFSDLWVSSPISLRTCNTGSATYSYNLTVNNETFMGIDNALYDVFYYASMADVVSNTPIPASNLTNYLSPGSETIYIKIFNTQTNQFCDAVYPFDLIVTDPVNSAPDFITSICDSNFGQNFDLTALNNGILLGQPAANYNITYYSLLSDAQQGSNSISNILSIPASTNSVSVWALVQDVTNPDCFDITGVTFNINPLPPVSSLPNVVACSSYVLPVIANGTYYDGQGGTGTQYNAGDTIDESGIYYIFSGPDANGCTNQTSFQAYFVEEYEPQYDHCGTFTVPFPPYDIGAFYTALGGPSGGGALLVPGTVFTNNTQSTITQDIFYYAEMDGVPCIDAIFTINIHPVPLVDDPADVTVCDSYTLPPLTYGTYYYINEDSGMPEQVFVDPGFVITKTIEMHAYNEIISTDHYGDPWYCTAENTFMVNIIETGLFTPQEACGSFTLPPLTVGGYFDAPNGGGNPVDPAIPITTSQTIYYHAPTTSFPNCTEVMNLHYEITIFPLPDVSTVPNGTHCGEFILPAIANGTYYTLQGGPLTPGQVALPAGSIIDLSGINLAPGTYWIYNGPDSNDCANESSFTIDITPYPVTDDPINRIECHPYNIPTPANGTVYTAPNGPNGTGTVVSAATIFNTDNTFYMYNIDPATGCVFDKPFKVYYNGINLPDFPDVAACDSYVLPVLTHVPPETSNTYSIGYYYDPNGVNPVPNGTLFTSANTPDTIYVYAVNAGRFGITCIEEKSFAITVSDTPVLPAMTFPIEKCGSYTLPPLPTVTYNIGYYTEPGGIGLISPTNYTYSTAGTYTVYVYATAANNPNCYDELSFTFTVYPLLDIALTGGIICVDPITNAAQTTYTINTGLDPALFSAEWYLNGTLMGTGVSYTASEAGTYTVDFIKLTPESGADCNYNSTTVTVERSSVAVAHATLSGAFEDVIDITVNIEAGYGEYLYQLEDGPLQSSNIFTNVPAGEYTISIYDTKANCGKTELTVNVLSYPNFFTPNGDGSNDYWNISSLRNQPEAYINIFDRYGKLLKQISPAGKGWDGRYNGEMLPSTDYWFQVFYKLNGEPKEFKAHFSMKR</sequence>
<feature type="signal peptide" evidence="1">
    <location>
        <begin position="1"/>
        <end position="18"/>
    </location>
</feature>
<organism evidence="2 3">
    <name type="scientific">Flavobacterium suncheonense GH29-5 = DSM 17707</name>
    <dbReference type="NCBI Taxonomy" id="1121899"/>
    <lineage>
        <taxon>Bacteria</taxon>
        <taxon>Pseudomonadati</taxon>
        <taxon>Bacteroidota</taxon>
        <taxon>Flavobacteriia</taxon>
        <taxon>Flavobacteriales</taxon>
        <taxon>Flavobacteriaceae</taxon>
        <taxon>Flavobacterium</taxon>
    </lineage>
</organism>
<dbReference type="InterPro" id="IPR026341">
    <property type="entry name" value="T9SS_type_B"/>
</dbReference>
<dbReference type="RefSeq" id="WP_026980140.1">
    <property type="nucleotide sequence ID" value="NZ_AUCZ01000007.1"/>
</dbReference>
<dbReference type="eggNOG" id="COG3291">
    <property type="taxonomic scope" value="Bacteria"/>
</dbReference>
<name>A0A0A2MFX3_9FLAO</name>
<dbReference type="eggNOG" id="COG1572">
    <property type="taxonomic scope" value="Bacteria"/>
</dbReference>
<proteinExistence type="predicted"/>
<dbReference type="NCBIfam" id="NF038133">
    <property type="entry name" value="choice_anch_L"/>
    <property type="match status" value="1"/>
</dbReference>
<feature type="chain" id="PRO_5002003146" evidence="1">
    <location>
        <begin position="19"/>
        <end position="1404"/>
    </location>
</feature>
<comment type="caution">
    <text evidence="2">The sequence shown here is derived from an EMBL/GenBank/DDBJ whole genome shotgun (WGS) entry which is preliminary data.</text>
</comment>
<accession>A0A0A2MFX3</accession>
<dbReference type="OrthoDB" id="9765926at2"/>
<dbReference type="EMBL" id="JRLW01000002">
    <property type="protein sequence ID" value="KGO90363.1"/>
    <property type="molecule type" value="Genomic_DNA"/>
</dbReference>
<dbReference type="STRING" id="1121899.GCA_000430025_01692"/>
<evidence type="ECO:0000256" key="1">
    <source>
        <dbReference type="SAM" id="SignalP"/>
    </source>
</evidence>
<keyword evidence="1" id="KW-0732">Signal</keyword>
<gene>
    <name evidence="2" type="ORF">Q764_02085</name>
</gene>
<evidence type="ECO:0000313" key="2">
    <source>
        <dbReference type="EMBL" id="KGO90363.1"/>
    </source>
</evidence>
<dbReference type="InterPro" id="IPR049804">
    <property type="entry name" value="Choice_anch_L"/>
</dbReference>